<dbReference type="PANTHER" id="PTHR47529">
    <property type="entry name" value="PEPTIDYL-PROLYL CIS-TRANS ISOMERASE D"/>
    <property type="match status" value="1"/>
</dbReference>
<sequence>MFDLFRNHTKILMGLLVLLIVPSFVFFGIEGYTQFNDKQKAVAVVDGHKINQLEWDEANRQAAMRLRAQNPDVDPALLDSPEIKYATLEQLVREQVLAAAARNAHLIVGNAQVATYLSQDPTIASLRGADGKLNMEAYAQMLARQNMTPEMFEAGVRQQLSAQQVMLGVVGSGFAVPAQADVTLNAFRQARNIQYVLLKPEEYAAKVDVKPTDLEAYYKKNEAMFKRPESADIEYVELTLDALKASVTVSEADLKTYYESNKASLGEAEQRRASHILIEAPKDMPADERAKARAKADAIHAELLKNPASFGDVAKRESQDAASAEQGGDLGFFSAQNAAVVDDISKAAFALKNKGDISAVIDADFGFDIVQLTDIKPSEAPAFETVRAKLEDQYRTEQAQKTFTSTADEMGKLAFEQRDSLKPIADAFKLPIKTAAGLVHDRVQPPQVPQALGNAELISAIFADDVARNKGNTQPVAVAPSTVVVARVSKYVAAHTESLADVQEPLKKLYVTEQSAKLAQEAAKVQLEAARKSPQSLAWLPAVDVARDKAGEVPTPIVEAALRASTRQLPAFSVVDLGPQGSAILRVNKVTAPEVLPAEAQKQAEQQYAMGWSRAEMDAYYNMLKDRFKVKIHEADPKKQTALTNANK</sequence>
<proteinExistence type="inferred from homology"/>
<evidence type="ECO:0000256" key="7">
    <source>
        <dbReference type="ARBA" id="ARBA00023186"/>
    </source>
</evidence>
<dbReference type="InterPro" id="IPR023058">
    <property type="entry name" value="PPIase_PpiC_CS"/>
</dbReference>
<gene>
    <name evidence="15" type="ORF">CCO03_07950</name>
</gene>
<dbReference type="InterPro" id="IPR000297">
    <property type="entry name" value="PPIase_PpiC"/>
</dbReference>
<keyword evidence="3" id="KW-0997">Cell inner membrane</keyword>
<keyword evidence="6 13" id="KW-0472">Membrane</keyword>
<protein>
    <recommendedName>
        <fullName evidence="10">Periplasmic chaperone PpiD</fullName>
    </recommendedName>
    <alternativeName>
        <fullName evidence="11">Periplasmic folding chaperone</fullName>
    </alternativeName>
</protein>
<evidence type="ECO:0000256" key="6">
    <source>
        <dbReference type="ARBA" id="ARBA00023136"/>
    </source>
</evidence>
<name>A0A1Y0ELU6_9BURK</name>
<dbReference type="EMBL" id="CP021455">
    <property type="protein sequence ID" value="ARU04613.1"/>
    <property type="molecule type" value="Genomic_DNA"/>
</dbReference>
<evidence type="ECO:0000256" key="12">
    <source>
        <dbReference type="PROSITE-ProRule" id="PRU00278"/>
    </source>
</evidence>
<evidence type="ECO:0000256" key="8">
    <source>
        <dbReference type="ARBA" id="ARBA00023235"/>
    </source>
</evidence>
<accession>A0A1Y0ELU6</accession>
<evidence type="ECO:0000256" key="5">
    <source>
        <dbReference type="ARBA" id="ARBA00022989"/>
    </source>
</evidence>
<evidence type="ECO:0000256" key="9">
    <source>
        <dbReference type="ARBA" id="ARBA00038408"/>
    </source>
</evidence>
<evidence type="ECO:0000256" key="10">
    <source>
        <dbReference type="ARBA" id="ARBA00040743"/>
    </source>
</evidence>
<reference evidence="15 16" key="1">
    <citation type="submission" date="2017-05" db="EMBL/GenBank/DDBJ databases">
        <authorList>
            <person name="Song R."/>
            <person name="Chenine A.L."/>
            <person name="Ruprecht R.M."/>
        </authorList>
    </citation>
    <scope>NUCLEOTIDE SEQUENCE [LARGE SCALE GENOMIC DNA]</scope>
    <source>
        <strain evidence="15 16">DSM 26136</strain>
    </source>
</reference>
<comment type="similarity">
    <text evidence="9">Belongs to the PpiD chaperone family.</text>
</comment>
<dbReference type="Gene3D" id="3.10.50.40">
    <property type="match status" value="1"/>
</dbReference>
<keyword evidence="7" id="KW-0143">Chaperone</keyword>
<dbReference type="PROSITE" id="PS01096">
    <property type="entry name" value="PPIC_PPIASE_1"/>
    <property type="match status" value="1"/>
</dbReference>
<dbReference type="GO" id="GO:0003755">
    <property type="term" value="F:peptidyl-prolyl cis-trans isomerase activity"/>
    <property type="evidence" value="ECO:0007669"/>
    <property type="project" value="UniProtKB-KW"/>
</dbReference>
<evidence type="ECO:0000256" key="4">
    <source>
        <dbReference type="ARBA" id="ARBA00022692"/>
    </source>
</evidence>
<keyword evidence="16" id="KW-1185">Reference proteome</keyword>
<dbReference type="InterPro" id="IPR052029">
    <property type="entry name" value="PpiD_chaperone"/>
</dbReference>
<evidence type="ECO:0000256" key="3">
    <source>
        <dbReference type="ARBA" id="ARBA00022519"/>
    </source>
</evidence>
<dbReference type="SUPFAM" id="SSF109998">
    <property type="entry name" value="Triger factor/SurA peptide-binding domain-like"/>
    <property type="match status" value="1"/>
</dbReference>
<evidence type="ECO:0000256" key="13">
    <source>
        <dbReference type="SAM" id="Phobius"/>
    </source>
</evidence>
<evidence type="ECO:0000313" key="16">
    <source>
        <dbReference type="Proteomes" id="UP000196138"/>
    </source>
</evidence>
<feature type="domain" description="PpiC" evidence="14">
    <location>
        <begin position="268"/>
        <end position="374"/>
    </location>
</feature>
<keyword evidence="5 13" id="KW-1133">Transmembrane helix</keyword>
<dbReference type="Pfam" id="PF00639">
    <property type="entry name" value="Rotamase"/>
    <property type="match status" value="1"/>
</dbReference>
<keyword evidence="2" id="KW-1003">Cell membrane</keyword>
<organism evidence="15 16">
    <name type="scientific">Comamonas serinivorans</name>
    <dbReference type="NCBI Taxonomy" id="1082851"/>
    <lineage>
        <taxon>Bacteria</taxon>
        <taxon>Pseudomonadati</taxon>
        <taxon>Pseudomonadota</taxon>
        <taxon>Betaproteobacteria</taxon>
        <taxon>Burkholderiales</taxon>
        <taxon>Comamonadaceae</taxon>
        <taxon>Comamonas</taxon>
    </lineage>
</organism>
<comment type="subcellular location">
    <subcellularLocation>
        <location evidence="1">Cell inner membrane</location>
        <topology evidence="1">Single-pass type II membrane protein</topology>
        <orientation evidence="1">Periplasmic side</orientation>
    </subcellularLocation>
</comment>
<dbReference type="AlphaFoldDB" id="A0A1Y0ELU6"/>
<dbReference type="OrthoDB" id="9812372at2"/>
<feature type="transmembrane region" description="Helical" evidence="13">
    <location>
        <begin position="12"/>
        <end position="29"/>
    </location>
</feature>
<dbReference type="InterPro" id="IPR027304">
    <property type="entry name" value="Trigger_fact/SurA_dom_sf"/>
</dbReference>
<dbReference type="InterPro" id="IPR046357">
    <property type="entry name" value="PPIase_dom_sf"/>
</dbReference>
<keyword evidence="8 12" id="KW-0413">Isomerase</keyword>
<dbReference type="KEGG" id="cser:CCO03_07950"/>
<evidence type="ECO:0000259" key="14">
    <source>
        <dbReference type="PROSITE" id="PS50198"/>
    </source>
</evidence>
<keyword evidence="12" id="KW-0697">Rotamase</keyword>
<evidence type="ECO:0000256" key="2">
    <source>
        <dbReference type="ARBA" id="ARBA00022475"/>
    </source>
</evidence>
<dbReference type="PANTHER" id="PTHR47529:SF1">
    <property type="entry name" value="PERIPLASMIC CHAPERONE PPID"/>
    <property type="match status" value="1"/>
</dbReference>
<evidence type="ECO:0000313" key="15">
    <source>
        <dbReference type="EMBL" id="ARU04613.1"/>
    </source>
</evidence>
<dbReference type="GO" id="GO:0005886">
    <property type="term" value="C:plasma membrane"/>
    <property type="evidence" value="ECO:0007669"/>
    <property type="project" value="UniProtKB-SubCell"/>
</dbReference>
<dbReference type="Gene3D" id="1.10.4030.10">
    <property type="entry name" value="Porin chaperone SurA, peptide-binding domain"/>
    <property type="match status" value="1"/>
</dbReference>
<dbReference type="Pfam" id="PF13624">
    <property type="entry name" value="SurA_N_3"/>
    <property type="match status" value="1"/>
</dbReference>
<dbReference type="RefSeq" id="WP_087279531.1">
    <property type="nucleotide sequence ID" value="NZ_CP021455.1"/>
</dbReference>
<dbReference type="Proteomes" id="UP000196138">
    <property type="component" value="Chromosome"/>
</dbReference>
<keyword evidence="4 13" id="KW-0812">Transmembrane</keyword>
<evidence type="ECO:0000256" key="11">
    <source>
        <dbReference type="ARBA" id="ARBA00042775"/>
    </source>
</evidence>
<dbReference type="SUPFAM" id="SSF54534">
    <property type="entry name" value="FKBP-like"/>
    <property type="match status" value="1"/>
</dbReference>
<dbReference type="PROSITE" id="PS50198">
    <property type="entry name" value="PPIC_PPIASE_2"/>
    <property type="match status" value="1"/>
</dbReference>
<evidence type="ECO:0000256" key="1">
    <source>
        <dbReference type="ARBA" id="ARBA00004382"/>
    </source>
</evidence>